<dbReference type="eggNOG" id="ENOG502RQWY">
    <property type="taxonomic scope" value="Eukaryota"/>
</dbReference>
<sequence length="77" mass="8385">MKFQYLLAFMAIGLSMAQRSNRPGADGCSMICTADFKPVCARGRDGTVRTFANSCELRTARCQEPAAAFSVLREGQC</sequence>
<dbReference type="SMART" id="SM00280">
    <property type="entry name" value="KAZAL"/>
    <property type="match status" value="1"/>
</dbReference>
<dbReference type="AlphaFoldDB" id="C5FJR0"/>
<dbReference type="InterPro" id="IPR002350">
    <property type="entry name" value="Kazal_dom"/>
</dbReference>
<dbReference type="CDD" id="cd00104">
    <property type="entry name" value="KAZAL_FS"/>
    <property type="match status" value="1"/>
</dbReference>
<gene>
    <name evidence="3" type="ORF">MCYG_03740</name>
</gene>
<dbReference type="VEuPathDB" id="FungiDB:MCYG_03740"/>
<evidence type="ECO:0000256" key="1">
    <source>
        <dbReference type="SAM" id="SignalP"/>
    </source>
</evidence>
<keyword evidence="4" id="KW-1185">Reference proteome</keyword>
<accession>C5FJR0</accession>
<keyword evidence="1" id="KW-0732">Signal</keyword>
<dbReference type="Gene3D" id="3.30.60.30">
    <property type="match status" value="1"/>
</dbReference>
<dbReference type="EMBL" id="DS995703">
    <property type="protein sequence ID" value="EEQ30921.1"/>
    <property type="molecule type" value="Genomic_DNA"/>
</dbReference>
<protein>
    <recommendedName>
        <fullName evidence="2">Kazal-like domain-containing protein</fullName>
    </recommendedName>
</protein>
<dbReference type="GeneID" id="9229558"/>
<evidence type="ECO:0000313" key="4">
    <source>
        <dbReference type="Proteomes" id="UP000002035"/>
    </source>
</evidence>
<proteinExistence type="predicted"/>
<dbReference type="OrthoDB" id="126772at2759"/>
<dbReference type="Pfam" id="PF07648">
    <property type="entry name" value="Kazal_2"/>
    <property type="match status" value="1"/>
</dbReference>
<feature type="domain" description="Kazal-like" evidence="2">
    <location>
        <begin position="22"/>
        <end position="77"/>
    </location>
</feature>
<name>C5FJR0_ARTOC</name>
<evidence type="ECO:0000313" key="3">
    <source>
        <dbReference type="EMBL" id="EEQ30921.1"/>
    </source>
</evidence>
<evidence type="ECO:0000259" key="2">
    <source>
        <dbReference type="PROSITE" id="PS51465"/>
    </source>
</evidence>
<feature type="signal peptide" evidence="1">
    <location>
        <begin position="1"/>
        <end position="17"/>
    </location>
</feature>
<dbReference type="Proteomes" id="UP000002035">
    <property type="component" value="Unassembled WGS sequence"/>
</dbReference>
<dbReference type="HOGENOM" id="CLU_2623772_0_0_1"/>
<reference evidence="4" key="1">
    <citation type="journal article" date="2012" name="MBio">
        <title>Comparative genome analysis of Trichophyton rubrum and related dermatophytes reveals candidate genes involved in infection.</title>
        <authorList>
            <person name="Martinez D.A."/>
            <person name="Oliver B.G."/>
            <person name="Graeser Y."/>
            <person name="Goldberg J.M."/>
            <person name="Li W."/>
            <person name="Martinez-Rossi N.M."/>
            <person name="Monod M."/>
            <person name="Shelest E."/>
            <person name="Barton R.C."/>
            <person name="Birch E."/>
            <person name="Brakhage A.A."/>
            <person name="Chen Z."/>
            <person name="Gurr S.J."/>
            <person name="Heiman D."/>
            <person name="Heitman J."/>
            <person name="Kosti I."/>
            <person name="Rossi A."/>
            <person name="Saif S."/>
            <person name="Samalova M."/>
            <person name="Saunders C.W."/>
            <person name="Shea T."/>
            <person name="Summerbell R.C."/>
            <person name="Xu J."/>
            <person name="Young S."/>
            <person name="Zeng Q."/>
            <person name="Birren B.W."/>
            <person name="Cuomo C.A."/>
            <person name="White T.C."/>
        </authorList>
    </citation>
    <scope>NUCLEOTIDE SEQUENCE [LARGE SCALE GENOMIC DNA]</scope>
    <source>
        <strain evidence="4">ATCC MYA-4605 / CBS 113480</strain>
    </source>
</reference>
<dbReference type="OMA" id="ICTADFK"/>
<dbReference type="RefSeq" id="XP_002848234.1">
    <property type="nucleotide sequence ID" value="XM_002848188.1"/>
</dbReference>
<dbReference type="PROSITE" id="PS51465">
    <property type="entry name" value="KAZAL_2"/>
    <property type="match status" value="1"/>
</dbReference>
<organism evidence="3 4">
    <name type="scientific">Arthroderma otae (strain ATCC MYA-4605 / CBS 113480)</name>
    <name type="common">Microsporum canis</name>
    <dbReference type="NCBI Taxonomy" id="554155"/>
    <lineage>
        <taxon>Eukaryota</taxon>
        <taxon>Fungi</taxon>
        <taxon>Dikarya</taxon>
        <taxon>Ascomycota</taxon>
        <taxon>Pezizomycotina</taxon>
        <taxon>Eurotiomycetes</taxon>
        <taxon>Eurotiomycetidae</taxon>
        <taxon>Onygenales</taxon>
        <taxon>Arthrodermataceae</taxon>
        <taxon>Microsporum</taxon>
    </lineage>
</organism>
<feature type="chain" id="PRO_5002950232" description="Kazal-like domain-containing protein" evidence="1">
    <location>
        <begin position="18"/>
        <end position="77"/>
    </location>
</feature>
<dbReference type="SUPFAM" id="SSF100895">
    <property type="entry name" value="Kazal-type serine protease inhibitors"/>
    <property type="match status" value="1"/>
</dbReference>
<dbReference type="InterPro" id="IPR036058">
    <property type="entry name" value="Kazal_dom_sf"/>
</dbReference>